<dbReference type="SUPFAM" id="SSF48371">
    <property type="entry name" value="ARM repeat"/>
    <property type="match status" value="1"/>
</dbReference>
<organism evidence="2 3">
    <name type="scientific">Zootermopsis nevadensis</name>
    <name type="common">Dampwood termite</name>
    <dbReference type="NCBI Taxonomy" id="136037"/>
    <lineage>
        <taxon>Eukaryota</taxon>
        <taxon>Metazoa</taxon>
        <taxon>Ecdysozoa</taxon>
        <taxon>Arthropoda</taxon>
        <taxon>Hexapoda</taxon>
        <taxon>Insecta</taxon>
        <taxon>Pterygota</taxon>
        <taxon>Neoptera</taxon>
        <taxon>Polyneoptera</taxon>
        <taxon>Dictyoptera</taxon>
        <taxon>Blattodea</taxon>
        <taxon>Blattoidea</taxon>
        <taxon>Termitoidae</taxon>
        <taxon>Termopsidae</taxon>
        <taxon>Zootermopsis</taxon>
    </lineage>
</organism>
<keyword evidence="2" id="KW-0648">Protein biosynthesis</keyword>
<dbReference type="PANTHER" id="PTHR23254">
    <property type="entry name" value="EIF4G DOMAIN PROTEIN"/>
    <property type="match status" value="1"/>
</dbReference>
<evidence type="ECO:0000256" key="1">
    <source>
        <dbReference type="SAM" id="MobiDB-lite"/>
    </source>
</evidence>
<keyword evidence="3" id="KW-1185">Reference proteome</keyword>
<dbReference type="GO" id="GO:0006446">
    <property type="term" value="P:regulation of translational initiation"/>
    <property type="evidence" value="ECO:0007669"/>
    <property type="project" value="TreeGrafter"/>
</dbReference>
<protein>
    <submittedName>
        <fullName evidence="2">CBP80/20-dependent translation initiation factor</fullName>
    </submittedName>
</protein>
<dbReference type="InterPro" id="IPR016024">
    <property type="entry name" value="ARM-type_fold"/>
</dbReference>
<keyword evidence="2" id="KW-0396">Initiation factor</keyword>
<accession>A0A067QPW0</accession>
<dbReference type="Gene3D" id="1.25.40.180">
    <property type="match status" value="1"/>
</dbReference>
<feature type="compositionally biased region" description="Basic and acidic residues" evidence="1">
    <location>
        <begin position="460"/>
        <end position="480"/>
    </location>
</feature>
<dbReference type="GO" id="GO:0008494">
    <property type="term" value="F:translation activator activity"/>
    <property type="evidence" value="ECO:0007669"/>
    <property type="project" value="TreeGrafter"/>
</dbReference>
<dbReference type="InterPro" id="IPR051367">
    <property type="entry name" value="mRNA_TranslReg/HistoneTransl"/>
</dbReference>
<dbReference type="AlphaFoldDB" id="A0A067QPW0"/>
<dbReference type="GO" id="GO:0005829">
    <property type="term" value="C:cytosol"/>
    <property type="evidence" value="ECO:0007669"/>
    <property type="project" value="TreeGrafter"/>
</dbReference>
<dbReference type="Proteomes" id="UP000027135">
    <property type="component" value="Unassembled WGS sequence"/>
</dbReference>
<proteinExistence type="predicted"/>
<feature type="compositionally biased region" description="Basic and acidic residues" evidence="1">
    <location>
        <begin position="356"/>
        <end position="368"/>
    </location>
</feature>
<dbReference type="STRING" id="136037.A0A067QPW0"/>
<reference evidence="2 3" key="1">
    <citation type="journal article" date="2014" name="Nat. Commun.">
        <title>Molecular traces of alternative social organization in a termite genome.</title>
        <authorList>
            <person name="Terrapon N."/>
            <person name="Li C."/>
            <person name="Robertson H.M."/>
            <person name="Ji L."/>
            <person name="Meng X."/>
            <person name="Booth W."/>
            <person name="Chen Z."/>
            <person name="Childers C.P."/>
            <person name="Glastad K.M."/>
            <person name="Gokhale K."/>
            <person name="Gowin J."/>
            <person name="Gronenberg W."/>
            <person name="Hermansen R.A."/>
            <person name="Hu H."/>
            <person name="Hunt B.G."/>
            <person name="Huylmans A.K."/>
            <person name="Khalil S.M."/>
            <person name="Mitchell R.D."/>
            <person name="Munoz-Torres M.C."/>
            <person name="Mustard J.A."/>
            <person name="Pan H."/>
            <person name="Reese J.T."/>
            <person name="Scharf M.E."/>
            <person name="Sun F."/>
            <person name="Vogel H."/>
            <person name="Xiao J."/>
            <person name="Yang W."/>
            <person name="Yang Z."/>
            <person name="Yang Z."/>
            <person name="Zhou J."/>
            <person name="Zhu J."/>
            <person name="Brent C.S."/>
            <person name="Elsik C.G."/>
            <person name="Goodisman M.A."/>
            <person name="Liberles D.A."/>
            <person name="Roe R.M."/>
            <person name="Vargo E.L."/>
            <person name="Vilcinskas A."/>
            <person name="Wang J."/>
            <person name="Bornberg-Bauer E."/>
            <person name="Korb J."/>
            <person name="Zhang G."/>
            <person name="Liebig J."/>
        </authorList>
    </citation>
    <scope>NUCLEOTIDE SEQUENCE [LARGE SCALE GENOMIC DNA]</scope>
    <source>
        <tissue evidence="2">Whole organism</tissue>
    </source>
</reference>
<gene>
    <name evidence="2" type="ORF">L798_14559</name>
</gene>
<dbReference type="eggNOG" id="KOG3942">
    <property type="taxonomic scope" value="Eukaryota"/>
</dbReference>
<evidence type="ECO:0000313" key="3">
    <source>
        <dbReference type="Proteomes" id="UP000027135"/>
    </source>
</evidence>
<dbReference type="EMBL" id="KK853095">
    <property type="protein sequence ID" value="KDR11490.1"/>
    <property type="molecule type" value="Genomic_DNA"/>
</dbReference>
<dbReference type="InParanoid" id="A0A067QPW0"/>
<sequence>MEKVHIVNNFSVQMTSVGRGRGWGGNQDKGIPLRRPGELILSVDMEVDSLIAAVQGINLQDENESVATLKGVEELLKNQCQTEENLRLVVQCLHDRSLEDRQFGMKAAAAYGTVASLEVAGVKLRNILLLAVQKDFDDRAHLQTACNLKFLNAIALLGEIFHQVRLPNGSPIKILALAVLQYQDMLLSGEEHEMELFTTQLAVNGRKLYDCRPGELEELMLRVRTTLMSRNLSGQCRCWLLLALDLATNRYSPLSGQLQGFYQVHLGANAIMQLQRLHFGLKVDTNSSHTQANLACVAETSDAVTGDSGGGNADGILAKCKSVDQTIIENGAFKPRGDETRTGLLSAKPSVRGGRKMGEECRQEDLDQIKFGGSSDSGGKKFVPSGDDQVRRKGWGHKRQDVDQNEDIWGTRRGQKHEPWGHDDRFVKDDDFYGKQAQRGEETFRPRIIGGASGLRRDRKGSDGKDQKSTPKSETSKTEPEPIAVPPPPLTEEENWD</sequence>
<dbReference type="GO" id="GO:0003743">
    <property type="term" value="F:translation initiation factor activity"/>
    <property type="evidence" value="ECO:0007669"/>
    <property type="project" value="UniProtKB-KW"/>
</dbReference>
<feature type="compositionally biased region" description="Basic and acidic residues" evidence="1">
    <location>
        <begin position="416"/>
        <end position="445"/>
    </location>
</feature>
<dbReference type="OrthoDB" id="6484979at2759"/>
<dbReference type="PANTHER" id="PTHR23254:SF18">
    <property type="entry name" value="RE28271P"/>
    <property type="match status" value="1"/>
</dbReference>
<name>A0A067QPW0_ZOONE</name>
<feature type="region of interest" description="Disordered" evidence="1">
    <location>
        <begin position="333"/>
        <end position="497"/>
    </location>
</feature>
<evidence type="ECO:0000313" key="2">
    <source>
        <dbReference type="EMBL" id="KDR11490.1"/>
    </source>
</evidence>